<dbReference type="PANTHER" id="PTHR30427">
    <property type="entry name" value="TRANSCRIPTIONAL ACTIVATOR PROTEIN LYSR"/>
    <property type="match status" value="1"/>
</dbReference>
<dbReference type="AlphaFoldDB" id="A0ABD7K2I0"/>
<evidence type="ECO:0000256" key="4">
    <source>
        <dbReference type="ARBA" id="ARBA00023163"/>
    </source>
</evidence>
<dbReference type="InterPro" id="IPR036390">
    <property type="entry name" value="WH_DNA-bd_sf"/>
</dbReference>
<dbReference type="Pfam" id="PF00126">
    <property type="entry name" value="HTH_1"/>
    <property type="match status" value="1"/>
</dbReference>
<feature type="domain" description="HTH lysR-type" evidence="6">
    <location>
        <begin position="17"/>
        <end position="74"/>
    </location>
</feature>
<evidence type="ECO:0000256" key="3">
    <source>
        <dbReference type="ARBA" id="ARBA00023125"/>
    </source>
</evidence>
<dbReference type="Gene3D" id="3.40.190.10">
    <property type="entry name" value="Periplasmic binding protein-like II"/>
    <property type="match status" value="2"/>
</dbReference>
<dbReference type="GO" id="GO:0003677">
    <property type="term" value="F:DNA binding"/>
    <property type="evidence" value="ECO:0007669"/>
    <property type="project" value="UniProtKB-KW"/>
</dbReference>
<dbReference type="PRINTS" id="PR00039">
    <property type="entry name" value="HTHLYSR"/>
</dbReference>
<gene>
    <name evidence="7" type="ORF">DY940_17025</name>
</gene>
<evidence type="ECO:0000313" key="8">
    <source>
        <dbReference type="Proteomes" id="UP000276985"/>
    </source>
</evidence>
<dbReference type="Gene3D" id="1.10.10.10">
    <property type="entry name" value="Winged helix-like DNA-binding domain superfamily/Winged helix DNA-binding domain"/>
    <property type="match status" value="1"/>
</dbReference>
<evidence type="ECO:0000259" key="6">
    <source>
        <dbReference type="PROSITE" id="PS50931"/>
    </source>
</evidence>
<comment type="caution">
    <text evidence="7">The sequence shown here is derived from an EMBL/GenBank/DDBJ whole genome shotgun (WGS) entry which is preliminary data.</text>
</comment>
<dbReference type="InterPro" id="IPR000847">
    <property type="entry name" value="LysR_HTH_N"/>
</dbReference>
<keyword evidence="2" id="KW-0805">Transcription regulation</keyword>
<keyword evidence="3" id="KW-0238">DNA-binding</keyword>
<dbReference type="InterPro" id="IPR036388">
    <property type="entry name" value="WH-like_DNA-bd_sf"/>
</dbReference>
<protein>
    <submittedName>
        <fullName evidence="7">LysR family transcriptional regulator</fullName>
    </submittedName>
</protein>
<sequence length="321" mass="34476">MNKDGQGISSGYGSAPMKLRHIEVFQAIRQAGSVSGAAQLLHVSQPAVSKVLQHAEQQLGFPLFLRVRGKLLATPEALELEREVAKLSDSLQAVRRLAQNLRRQPDHNLRIGATPALALSLLPRAIGEWSARYPQSACELATLHSRELVQGLLMRELDLALSLKQPDHPGLRGEAIASGVLVALAPHEHWPEAERQQPLSLAGLAGAPLIGLSTADPLFARLEDYLSAVEPPPQVKIAVQTYALARALVEAGAGLALVDPFTALGADPRSTAIRPLSPAFPVTLYAITRADETPPHTLAPLLRMLARQAEERLRAVPAIQA</sequence>
<organism evidence="7 8">
    <name type="scientific">Pseudomonas aeruginosa</name>
    <dbReference type="NCBI Taxonomy" id="287"/>
    <lineage>
        <taxon>Bacteria</taxon>
        <taxon>Pseudomonadati</taxon>
        <taxon>Pseudomonadota</taxon>
        <taxon>Gammaproteobacteria</taxon>
        <taxon>Pseudomonadales</taxon>
        <taxon>Pseudomonadaceae</taxon>
        <taxon>Pseudomonas</taxon>
    </lineage>
</organism>
<comment type="similarity">
    <text evidence="1">Belongs to the LysR transcriptional regulatory family.</text>
</comment>
<dbReference type="EMBL" id="RXTL01000021">
    <property type="protein sequence ID" value="RTS45251.1"/>
    <property type="molecule type" value="Genomic_DNA"/>
</dbReference>
<feature type="coiled-coil region" evidence="5">
    <location>
        <begin position="77"/>
        <end position="104"/>
    </location>
</feature>
<name>A0ABD7K2I0_PSEAI</name>
<dbReference type="PROSITE" id="PS50931">
    <property type="entry name" value="HTH_LYSR"/>
    <property type="match status" value="1"/>
</dbReference>
<evidence type="ECO:0000313" key="7">
    <source>
        <dbReference type="EMBL" id="RTS45251.1"/>
    </source>
</evidence>
<dbReference type="Proteomes" id="UP000276985">
    <property type="component" value="Unassembled WGS sequence"/>
</dbReference>
<accession>A0ABD7K2I0</accession>
<dbReference type="PANTHER" id="PTHR30427:SF1">
    <property type="entry name" value="TRANSCRIPTIONAL ACTIVATOR PROTEIN LYSR"/>
    <property type="match status" value="1"/>
</dbReference>
<dbReference type="SUPFAM" id="SSF46785">
    <property type="entry name" value="Winged helix' DNA-binding domain"/>
    <property type="match status" value="1"/>
</dbReference>
<keyword evidence="5" id="KW-0175">Coiled coil</keyword>
<evidence type="ECO:0000256" key="1">
    <source>
        <dbReference type="ARBA" id="ARBA00009437"/>
    </source>
</evidence>
<dbReference type="SUPFAM" id="SSF53850">
    <property type="entry name" value="Periplasmic binding protein-like II"/>
    <property type="match status" value="1"/>
</dbReference>
<dbReference type="RefSeq" id="WP_074197228.1">
    <property type="nucleotide sequence ID" value="NZ_LFXS01000049.1"/>
</dbReference>
<proteinExistence type="inferred from homology"/>
<keyword evidence="4" id="KW-0804">Transcription</keyword>
<dbReference type="Pfam" id="PF03466">
    <property type="entry name" value="LysR_substrate"/>
    <property type="match status" value="1"/>
</dbReference>
<evidence type="ECO:0000256" key="5">
    <source>
        <dbReference type="SAM" id="Coils"/>
    </source>
</evidence>
<dbReference type="InterPro" id="IPR005119">
    <property type="entry name" value="LysR_subst-bd"/>
</dbReference>
<evidence type="ECO:0000256" key="2">
    <source>
        <dbReference type="ARBA" id="ARBA00023015"/>
    </source>
</evidence>
<reference evidence="7 8" key="1">
    <citation type="submission" date="2018-12" db="EMBL/GenBank/DDBJ databases">
        <title>Pseudomonas aeruginosa Diversity Panel.</title>
        <authorList>
            <person name="Snesrud E."/>
            <person name="Mcgann P."/>
        </authorList>
    </citation>
    <scope>NUCLEOTIDE SEQUENCE [LARGE SCALE GENOMIC DNA]</scope>
    <source>
        <strain evidence="7 8">MRSN6241</strain>
    </source>
</reference>